<evidence type="ECO:0000313" key="3">
    <source>
        <dbReference type="Proteomes" id="UP000292052"/>
    </source>
</evidence>
<evidence type="ECO:0000313" key="2">
    <source>
        <dbReference type="EMBL" id="RZC39234.1"/>
    </source>
</evidence>
<dbReference type="SUPFAM" id="SSF56112">
    <property type="entry name" value="Protein kinase-like (PK-like)"/>
    <property type="match status" value="1"/>
</dbReference>
<dbReference type="EMBL" id="QDEB01036225">
    <property type="protein sequence ID" value="RZC39234.1"/>
    <property type="molecule type" value="Genomic_DNA"/>
</dbReference>
<reference evidence="2 3" key="1">
    <citation type="submission" date="2017-03" db="EMBL/GenBank/DDBJ databases">
        <title>Genome of the blue death feigning beetle - Asbolus verrucosus.</title>
        <authorList>
            <person name="Rider S.D."/>
        </authorList>
    </citation>
    <scope>NUCLEOTIDE SEQUENCE [LARGE SCALE GENOMIC DNA]</scope>
    <source>
        <strain evidence="2">Butters</strain>
        <tissue evidence="2">Head and leg muscle</tissue>
    </source>
</reference>
<dbReference type="PANTHER" id="PTHR11012">
    <property type="entry name" value="PROTEIN KINASE-LIKE DOMAIN-CONTAINING"/>
    <property type="match status" value="1"/>
</dbReference>
<feature type="domain" description="CHK kinase-like" evidence="1">
    <location>
        <begin position="1"/>
        <end position="123"/>
    </location>
</feature>
<dbReference type="InterPro" id="IPR011009">
    <property type="entry name" value="Kinase-like_dom_sf"/>
</dbReference>
<dbReference type="AlphaFoldDB" id="A0A482W2E2"/>
<protein>
    <submittedName>
        <fullName evidence="2">EcKinase, DUF1679, and/or APH domain containing protein</fullName>
    </submittedName>
</protein>
<name>A0A482W2E2_ASBVE</name>
<evidence type="ECO:0000259" key="1">
    <source>
        <dbReference type="SMART" id="SM00587"/>
    </source>
</evidence>
<dbReference type="Gene3D" id="3.90.1200.10">
    <property type="match status" value="1"/>
</dbReference>
<dbReference type="OrthoDB" id="191037at2759"/>
<keyword evidence="2" id="KW-0808">Transferase</keyword>
<dbReference type="Pfam" id="PF02958">
    <property type="entry name" value="EcKL"/>
    <property type="match status" value="1"/>
</dbReference>
<dbReference type="InterPro" id="IPR004119">
    <property type="entry name" value="EcKL"/>
</dbReference>
<accession>A0A482W2E2</accession>
<dbReference type="STRING" id="1661398.A0A482W2E2"/>
<dbReference type="GO" id="GO:0016301">
    <property type="term" value="F:kinase activity"/>
    <property type="evidence" value="ECO:0007669"/>
    <property type="project" value="UniProtKB-KW"/>
</dbReference>
<comment type="caution">
    <text evidence="2">The sequence shown here is derived from an EMBL/GenBank/DDBJ whole genome shotgun (WGS) entry which is preliminary data.</text>
</comment>
<proteinExistence type="predicted"/>
<dbReference type="PANTHER" id="PTHR11012:SF55">
    <property type="entry name" value="BHLH DOMAIN-CONTAINING PROTEIN"/>
    <property type="match status" value="1"/>
</dbReference>
<organism evidence="2 3">
    <name type="scientific">Asbolus verrucosus</name>
    <name type="common">Desert ironclad beetle</name>
    <dbReference type="NCBI Taxonomy" id="1661398"/>
    <lineage>
        <taxon>Eukaryota</taxon>
        <taxon>Metazoa</taxon>
        <taxon>Ecdysozoa</taxon>
        <taxon>Arthropoda</taxon>
        <taxon>Hexapoda</taxon>
        <taxon>Insecta</taxon>
        <taxon>Pterygota</taxon>
        <taxon>Neoptera</taxon>
        <taxon>Endopterygota</taxon>
        <taxon>Coleoptera</taxon>
        <taxon>Polyphaga</taxon>
        <taxon>Cucujiformia</taxon>
        <taxon>Tenebrionidae</taxon>
        <taxon>Pimeliinae</taxon>
        <taxon>Asbolus</taxon>
    </lineage>
</organism>
<gene>
    <name evidence="2" type="ORF">BDFB_009384</name>
</gene>
<dbReference type="Proteomes" id="UP000292052">
    <property type="component" value="Unassembled WGS sequence"/>
</dbReference>
<keyword evidence="2" id="KW-0418">Kinase</keyword>
<dbReference type="SMART" id="SM00587">
    <property type="entry name" value="CHK"/>
    <property type="match status" value="1"/>
</dbReference>
<keyword evidence="3" id="KW-1185">Reference proteome</keyword>
<dbReference type="InterPro" id="IPR015897">
    <property type="entry name" value="CHK_kinase-like"/>
</dbReference>
<sequence length="172" mass="20490">MNKTDDVQQINAKLLKIFERIDGCKLFLERIKNALRKWMKTPPCEPFATIAHNDVWVNNIMIKLENDKPTQNKLLDFQVCDYGSPARDLLFFLFTSVKSYILEKRYDDFIELYRKTFTSILHELKCDSTLFFFEAFEKELEYEGKGSQFAHAVFMNFPIFAPKERYYEYVMG</sequence>